<dbReference type="EMBL" id="LAZR01029102">
    <property type="protein sequence ID" value="KKL60574.1"/>
    <property type="molecule type" value="Genomic_DNA"/>
</dbReference>
<evidence type="ECO:0000313" key="1">
    <source>
        <dbReference type="EMBL" id="KKL60574.1"/>
    </source>
</evidence>
<accession>A0A0F9DG09</accession>
<protein>
    <submittedName>
        <fullName evidence="1">Uncharacterized protein</fullName>
    </submittedName>
</protein>
<name>A0A0F9DG09_9ZZZZ</name>
<dbReference type="AlphaFoldDB" id="A0A0F9DG09"/>
<reference evidence="1" key="1">
    <citation type="journal article" date="2015" name="Nature">
        <title>Complex archaea that bridge the gap between prokaryotes and eukaryotes.</title>
        <authorList>
            <person name="Spang A."/>
            <person name="Saw J.H."/>
            <person name="Jorgensen S.L."/>
            <person name="Zaremba-Niedzwiedzka K."/>
            <person name="Martijn J."/>
            <person name="Lind A.E."/>
            <person name="van Eijk R."/>
            <person name="Schleper C."/>
            <person name="Guy L."/>
            <person name="Ettema T.J."/>
        </authorList>
    </citation>
    <scope>NUCLEOTIDE SEQUENCE</scope>
</reference>
<gene>
    <name evidence="1" type="ORF">LCGC14_2203940</name>
</gene>
<sequence length="158" mass="18149">MELGPLNNTKNAIMVTLFACTGQGKNHYTLASIDRQIELLSDKHKIDVGRRWVFQCLRDLIDAGYINRKSRYKKSTEGQSRRRSSMLVFTIKGLQYLSARMVEGSRRALNAVLRYVTGDDKRWPQLPDLVNQLDEPVDNELLGWLKQTIVGIADKRKL</sequence>
<comment type="caution">
    <text evidence="1">The sequence shown here is derived from an EMBL/GenBank/DDBJ whole genome shotgun (WGS) entry which is preliminary data.</text>
</comment>
<proteinExistence type="predicted"/>
<organism evidence="1">
    <name type="scientific">marine sediment metagenome</name>
    <dbReference type="NCBI Taxonomy" id="412755"/>
    <lineage>
        <taxon>unclassified sequences</taxon>
        <taxon>metagenomes</taxon>
        <taxon>ecological metagenomes</taxon>
    </lineage>
</organism>